<evidence type="ECO:0000256" key="2">
    <source>
        <dbReference type="SAM" id="Phobius"/>
    </source>
</evidence>
<feature type="repeat" description="TPR" evidence="1">
    <location>
        <begin position="292"/>
        <end position="325"/>
    </location>
</feature>
<dbReference type="PROSITE" id="PS50293">
    <property type="entry name" value="TPR_REGION"/>
    <property type="match status" value="1"/>
</dbReference>
<dbReference type="Proteomes" id="UP000053370">
    <property type="component" value="Unassembled WGS sequence"/>
</dbReference>
<dbReference type="PROSITE" id="PS50005">
    <property type="entry name" value="TPR"/>
    <property type="match status" value="4"/>
</dbReference>
<dbReference type="PANTHER" id="PTHR12558">
    <property type="entry name" value="CELL DIVISION CYCLE 16,23,27"/>
    <property type="match status" value="1"/>
</dbReference>
<dbReference type="SUPFAM" id="SSF48452">
    <property type="entry name" value="TPR-like"/>
    <property type="match status" value="1"/>
</dbReference>
<organism evidence="3">
    <name type="scientific">Flexilinea flocculi</name>
    <dbReference type="NCBI Taxonomy" id="1678840"/>
    <lineage>
        <taxon>Bacteria</taxon>
        <taxon>Bacillati</taxon>
        <taxon>Chloroflexota</taxon>
        <taxon>Anaerolineae</taxon>
        <taxon>Anaerolineales</taxon>
        <taxon>Anaerolineaceae</taxon>
        <taxon>Flexilinea</taxon>
    </lineage>
</organism>
<gene>
    <name evidence="3" type="ORF">ATC1_13694</name>
</gene>
<protein>
    <submittedName>
        <fullName evidence="3">Tfp pilus assembly protein PilF</fullName>
    </submittedName>
</protein>
<dbReference type="Gene3D" id="1.25.40.10">
    <property type="entry name" value="Tetratricopeptide repeat domain"/>
    <property type="match status" value="3"/>
</dbReference>
<feature type="repeat" description="TPR" evidence="1">
    <location>
        <begin position="220"/>
        <end position="253"/>
    </location>
</feature>
<dbReference type="InterPro" id="IPR011990">
    <property type="entry name" value="TPR-like_helical_dom_sf"/>
</dbReference>
<dbReference type="EMBL" id="DF968181">
    <property type="protein sequence ID" value="GAP40715.1"/>
    <property type="molecule type" value="Genomic_DNA"/>
</dbReference>
<keyword evidence="2" id="KW-0472">Membrane</keyword>
<dbReference type="STRING" id="1678840.ATC1_13694"/>
<keyword evidence="4" id="KW-1185">Reference proteome</keyword>
<evidence type="ECO:0000256" key="1">
    <source>
        <dbReference type="PROSITE-ProRule" id="PRU00339"/>
    </source>
</evidence>
<reference evidence="3" key="1">
    <citation type="journal article" date="2015" name="Genome Announc.">
        <title>Draft Genome Sequence of Anaerolineae Strain TC1, a Novel Isolate from a Methanogenic Wastewater Treatment System.</title>
        <authorList>
            <person name="Matsuura N."/>
            <person name="Tourlousse D.M."/>
            <person name="Sun L."/>
            <person name="Toyonaga M."/>
            <person name="Kuroda K."/>
            <person name="Ohashi A."/>
            <person name="Cruz R."/>
            <person name="Yamaguchi T."/>
            <person name="Sekiguchi Y."/>
        </authorList>
    </citation>
    <scope>NUCLEOTIDE SEQUENCE [LARGE SCALE GENOMIC DNA]</scope>
    <source>
        <strain evidence="3">TC1</strain>
    </source>
</reference>
<feature type="repeat" description="TPR" evidence="1">
    <location>
        <begin position="57"/>
        <end position="90"/>
    </location>
</feature>
<keyword evidence="2" id="KW-1133">Transmembrane helix</keyword>
<sequence>MNLTGKNLEFKHKNRSNSGVVIFLMFLCVLSFFLLKSVVTKKIVSPWLPTLVPTREAASYALEAEAQFSSGNLQKTVDAYSEAAKIDPEKAEYIWKQGRALAYMTGSQTTDAEKIETLTKAIDLLESSKSVFTEDSNIYAVLALVYLWYADEDLCGPDMVETYLATAEDNIRRAVDYGPRNAMAYAFYAEILLDQANYERAEQMIGQALEYGKQAEAEMFDVYRVQGILLESYGQYRSAIDAYNRALELSPNMTFLQIRVGVNWRQIKDYDKALEMFAKAARINDQLGILDPLPYLAIGNTYSQTGDFYAAGLNIKKALQINPYNADVYGRLGVNYYKARNYEAAIEALKCATYGCGALESCTVRECDDPGNPLIEIKGLPLSGSSVTYYFSYVGALAYMHTKVNRYCEDAVKTAKDIEMVYADDETVMSIVRDGQAICASYGYR</sequence>
<dbReference type="Pfam" id="PF13181">
    <property type="entry name" value="TPR_8"/>
    <property type="match status" value="1"/>
</dbReference>
<evidence type="ECO:0000313" key="4">
    <source>
        <dbReference type="Proteomes" id="UP000053370"/>
    </source>
</evidence>
<dbReference type="SMART" id="SM00028">
    <property type="entry name" value="TPR"/>
    <property type="match status" value="6"/>
</dbReference>
<evidence type="ECO:0000313" key="3">
    <source>
        <dbReference type="EMBL" id="GAP40715.1"/>
    </source>
</evidence>
<accession>A0A0S7BQK0</accession>
<dbReference type="Pfam" id="PF13432">
    <property type="entry name" value="TPR_16"/>
    <property type="match status" value="1"/>
</dbReference>
<keyword evidence="2" id="KW-0812">Transmembrane</keyword>
<feature type="repeat" description="TPR" evidence="1">
    <location>
        <begin position="254"/>
        <end position="287"/>
    </location>
</feature>
<dbReference type="AlphaFoldDB" id="A0A0S7BQK0"/>
<dbReference type="InterPro" id="IPR019734">
    <property type="entry name" value="TPR_rpt"/>
</dbReference>
<name>A0A0S7BQK0_9CHLR</name>
<dbReference type="PANTHER" id="PTHR12558:SF13">
    <property type="entry name" value="CELL DIVISION CYCLE PROTEIN 27 HOMOLOG"/>
    <property type="match status" value="1"/>
</dbReference>
<keyword evidence="1" id="KW-0802">TPR repeat</keyword>
<proteinExistence type="predicted"/>
<feature type="transmembrane region" description="Helical" evidence="2">
    <location>
        <begin position="20"/>
        <end position="39"/>
    </location>
</feature>